<sequence length="158" mass="17092">MIETAETPWYDQIVTPALLRHARSTYGRAMRRSLAEAGYDDIPANGLYIIGGLALGDGGVPIGQLVRELGVTKQAAGQLVDALVLRGYLDRQADPEDRRKLIVTLTERGRAAASAQAAGRDRIDAELLAQVGQDDISAARRTLGALIEIGRRDREEAE</sequence>
<reference evidence="5" key="1">
    <citation type="submission" date="2023-04" db="EMBL/GenBank/DDBJ databases">
        <title>Sphingomonas sp. MAHUQ-71 isolated from rice field.</title>
        <authorList>
            <person name="Huq M.A."/>
        </authorList>
    </citation>
    <scope>NUCLEOTIDE SEQUENCE</scope>
    <source>
        <strain evidence="5">MAHUQ-71</strain>
    </source>
</reference>
<evidence type="ECO:0000256" key="3">
    <source>
        <dbReference type="ARBA" id="ARBA00023163"/>
    </source>
</evidence>
<dbReference type="PROSITE" id="PS01117">
    <property type="entry name" value="HTH_MARR_1"/>
    <property type="match status" value="1"/>
</dbReference>
<keyword evidence="3" id="KW-0804">Transcription</keyword>
<evidence type="ECO:0000259" key="4">
    <source>
        <dbReference type="PROSITE" id="PS50995"/>
    </source>
</evidence>
<dbReference type="PROSITE" id="PS50995">
    <property type="entry name" value="HTH_MARR_2"/>
    <property type="match status" value="1"/>
</dbReference>
<protein>
    <submittedName>
        <fullName evidence="5">MarR family transcriptional regulator</fullName>
    </submittedName>
</protein>
<dbReference type="RefSeq" id="WP_281042583.1">
    <property type="nucleotide sequence ID" value="NZ_JARYGZ010000001.1"/>
</dbReference>
<dbReference type="SMART" id="SM00347">
    <property type="entry name" value="HTH_MARR"/>
    <property type="match status" value="1"/>
</dbReference>
<dbReference type="PANTHER" id="PTHR33164">
    <property type="entry name" value="TRANSCRIPTIONAL REGULATOR, MARR FAMILY"/>
    <property type="match status" value="1"/>
</dbReference>
<keyword evidence="1" id="KW-0805">Transcription regulation</keyword>
<keyword evidence="2" id="KW-0238">DNA-binding</keyword>
<accession>A0ABT6MW76</accession>
<dbReference type="Gene3D" id="1.10.10.10">
    <property type="entry name" value="Winged helix-like DNA-binding domain superfamily/Winged helix DNA-binding domain"/>
    <property type="match status" value="1"/>
</dbReference>
<comment type="caution">
    <text evidence="5">The sequence shown here is derived from an EMBL/GenBank/DDBJ whole genome shotgun (WGS) entry which is preliminary data.</text>
</comment>
<feature type="domain" description="HTH marR-type" evidence="4">
    <location>
        <begin position="11"/>
        <end position="148"/>
    </location>
</feature>
<gene>
    <name evidence="5" type="ORF">QGN17_00625</name>
</gene>
<keyword evidence="6" id="KW-1185">Reference proteome</keyword>
<dbReference type="InterPro" id="IPR036388">
    <property type="entry name" value="WH-like_DNA-bd_sf"/>
</dbReference>
<proteinExistence type="predicted"/>
<dbReference type="SUPFAM" id="SSF46785">
    <property type="entry name" value="Winged helix' DNA-binding domain"/>
    <property type="match status" value="1"/>
</dbReference>
<dbReference type="InterPro" id="IPR000835">
    <property type="entry name" value="HTH_MarR-typ"/>
</dbReference>
<evidence type="ECO:0000313" key="5">
    <source>
        <dbReference type="EMBL" id="MDH7637220.1"/>
    </source>
</evidence>
<evidence type="ECO:0000313" key="6">
    <source>
        <dbReference type="Proteomes" id="UP001160625"/>
    </source>
</evidence>
<dbReference type="Proteomes" id="UP001160625">
    <property type="component" value="Unassembled WGS sequence"/>
</dbReference>
<name>A0ABT6MW76_9SPHN</name>
<dbReference type="Pfam" id="PF12802">
    <property type="entry name" value="MarR_2"/>
    <property type="match status" value="1"/>
</dbReference>
<evidence type="ECO:0000256" key="2">
    <source>
        <dbReference type="ARBA" id="ARBA00023125"/>
    </source>
</evidence>
<dbReference type="InterPro" id="IPR023187">
    <property type="entry name" value="Tscrpt_reg_MarR-type_CS"/>
</dbReference>
<organism evidence="5 6">
    <name type="scientific">Sphingomonas oryzagri</name>
    <dbReference type="NCBI Taxonomy" id="3042314"/>
    <lineage>
        <taxon>Bacteria</taxon>
        <taxon>Pseudomonadati</taxon>
        <taxon>Pseudomonadota</taxon>
        <taxon>Alphaproteobacteria</taxon>
        <taxon>Sphingomonadales</taxon>
        <taxon>Sphingomonadaceae</taxon>
        <taxon>Sphingomonas</taxon>
    </lineage>
</organism>
<evidence type="ECO:0000256" key="1">
    <source>
        <dbReference type="ARBA" id="ARBA00023015"/>
    </source>
</evidence>
<dbReference type="InterPro" id="IPR036390">
    <property type="entry name" value="WH_DNA-bd_sf"/>
</dbReference>
<dbReference type="EMBL" id="JARYGZ010000001">
    <property type="protein sequence ID" value="MDH7637220.1"/>
    <property type="molecule type" value="Genomic_DNA"/>
</dbReference>
<dbReference type="InterPro" id="IPR039422">
    <property type="entry name" value="MarR/SlyA-like"/>
</dbReference>
<dbReference type="PANTHER" id="PTHR33164:SF57">
    <property type="entry name" value="MARR-FAMILY TRANSCRIPTIONAL REGULATOR"/>
    <property type="match status" value="1"/>
</dbReference>